<dbReference type="Pfam" id="PF17919">
    <property type="entry name" value="RT_RNaseH_2"/>
    <property type="match status" value="1"/>
</dbReference>
<dbReference type="Pfam" id="PF00078">
    <property type="entry name" value="RVT_1"/>
    <property type="match status" value="1"/>
</dbReference>
<keyword evidence="4" id="KW-1185">Reference proteome</keyword>
<feature type="non-terminal residue" evidence="3">
    <location>
        <position position="1"/>
    </location>
</feature>
<dbReference type="InterPro" id="IPR043128">
    <property type="entry name" value="Rev_trsase/Diguanyl_cyclase"/>
</dbReference>
<sequence>MGEGDERKMVFKTTFGLYQRLVMPFGLTNSLSTFIRLMNHVLRSLIDKCVVVYFDDILIYFTCVNDHILHIRSVLEILRKENLYANLEKFTFCTHEVVFLGFVVGSHGVKVDKEKVEAIQEWPIPKNLSEVKSFHGLASFYRRFVKDFSTLASILNEIIKKWEKSQERALQALKDRLTHAPILALLNFAKSFSCVMPLMVVLLQEGHLIEYFSENLKGVHLNYFTYDKEFYTLIRALHVWQHYFLTKEFVIHSDHERHAKWVEFLEKFPYVIKNKQGKTNIVVDAFSRRYVLIVMLETKLLGLECLKELSE</sequence>
<evidence type="ECO:0000313" key="4">
    <source>
        <dbReference type="Proteomes" id="UP000257109"/>
    </source>
</evidence>
<dbReference type="FunFam" id="3.30.70.270:FF:000020">
    <property type="entry name" value="Transposon Tf2-6 polyprotein-like Protein"/>
    <property type="match status" value="1"/>
</dbReference>
<comment type="caution">
    <text evidence="3">The sequence shown here is derived from an EMBL/GenBank/DDBJ whole genome shotgun (WGS) entry which is preliminary data.</text>
</comment>
<dbReference type="PANTHER" id="PTHR37984:SF5">
    <property type="entry name" value="PROTEIN NYNRIN-LIKE"/>
    <property type="match status" value="1"/>
</dbReference>
<accession>A0A371G002</accession>
<dbReference type="EMBL" id="QJKJ01007228">
    <property type="protein sequence ID" value="RDX83850.1"/>
    <property type="molecule type" value="Genomic_DNA"/>
</dbReference>
<organism evidence="3 4">
    <name type="scientific">Mucuna pruriens</name>
    <name type="common">Velvet bean</name>
    <name type="synonym">Dolichos pruriens</name>
    <dbReference type="NCBI Taxonomy" id="157652"/>
    <lineage>
        <taxon>Eukaryota</taxon>
        <taxon>Viridiplantae</taxon>
        <taxon>Streptophyta</taxon>
        <taxon>Embryophyta</taxon>
        <taxon>Tracheophyta</taxon>
        <taxon>Spermatophyta</taxon>
        <taxon>Magnoliopsida</taxon>
        <taxon>eudicotyledons</taxon>
        <taxon>Gunneridae</taxon>
        <taxon>Pentapetalae</taxon>
        <taxon>rosids</taxon>
        <taxon>fabids</taxon>
        <taxon>Fabales</taxon>
        <taxon>Fabaceae</taxon>
        <taxon>Papilionoideae</taxon>
        <taxon>50 kb inversion clade</taxon>
        <taxon>NPAAA clade</taxon>
        <taxon>indigoferoid/millettioid clade</taxon>
        <taxon>Phaseoleae</taxon>
        <taxon>Mucuna</taxon>
    </lineage>
</organism>
<dbReference type="GO" id="GO:0003824">
    <property type="term" value="F:catalytic activity"/>
    <property type="evidence" value="ECO:0007669"/>
    <property type="project" value="UniProtKB-KW"/>
</dbReference>
<dbReference type="SUPFAM" id="SSF56672">
    <property type="entry name" value="DNA/RNA polymerases"/>
    <property type="match status" value="1"/>
</dbReference>
<protein>
    <submittedName>
        <fullName evidence="3">Retrovirus-related Pol polyprotein from transposon 17.6</fullName>
    </submittedName>
</protein>
<proteinExistence type="predicted"/>
<keyword evidence="1" id="KW-0511">Multifunctional enzyme</keyword>
<dbReference type="InterPro" id="IPR041577">
    <property type="entry name" value="RT_RNaseH_2"/>
</dbReference>
<dbReference type="Gene3D" id="3.10.10.10">
    <property type="entry name" value="HIV Type 1 Reverse Transcriptase, subunit A, domain 1"/>
    <property type="match status" value="1"/>
</dbReference>
<dbReference type="PANTHER" id="PTHR37984">
    <property type="entry name" value="PROTEIN CBG26694"/>
    <property type="match status" value="1"/>
</dbReference>
<gene>
    <name evidence="3" type="primary">pol</name>
    <name evidence="3" type="ORF">CR513_35187</name>
</gene>
<dbReference type="Gene3D" id="3.30.70.270">
    <property type="match status" value="2"/>
</dbReference>
<dbReference type="CDD" id="cd01647">
    <property type="entry name" value="RT_LTR"/>
    <property type="match status" value="1"/>
</dbReference>
<dbReference type="InterPro" id="IPR043502">
    <property type="entry name" value="DNA/RNA_pol_sf"/>
</dbReference>
<dbReference type="Proteomes" id="UP000257109">
    <property type="component" value="Unassembled WGS sequence"/>
</dbReference>
<evidence type="ECO:0000313" key="3">
    <source>
        <dbReference type="EMBL" id="RDX83850.1"/>
    </source>
</evidence>
<dbReference type="OrthoDB" id="1712270at2759"/>
<evidence type="ECO:0000256" key="1">
    <source>
        <dbReference type="ARBA" id="ARBA00023268"/>
    </source>
</evidence>
<name>A0A371G002_MUCPR</name>
<reference evidence="3" key="1">
    <citation type="submission" date="2018-05" db="EMBL/GenBank/DDBJ databases">
        <title>Draft genome of Mucuna pruriens seed.</title>
        <authorList>
            <person name="Nnadi N.E."/>
            <person name="Vos R."/>
            <person name="Hasami M.H."/>
            <person name="Devisetty U.K."/>
            <person name="Aguiy J.C."/>
        </authorList>
    </citation>
    <scope>NUCLEOTIDE SEQUENCE [LARGE SCALE GENOMIC DNA]</scope>
    <source>
        <strain evidence="3">JCA_2017</strain>
    </source>
</reference>
<evidence type="ECO:0000259" key="2">
    <source>
        <dbReference type="PROSITE" id="PS50878"/>
    </source>
</evidence>
<feature type="domain" description="Reverse transcriptase" evidence="2">
    <location>
        <begin position="1"/>
        <end position="104"/>
    </location>
</feature>
<dbReference type="AlphaFoldDB" id="A0A371G002"/>
<dbReference type="InterPro" id="IPR000477">
    <property type="entry name" value="RT_dom"/>
</dbReference>
<dbReference type="InterPro" id="IPR050951">
    <property type="entry name" value="Retrovirus_Pol_polyprotein"/>
</dbReference>
<dbReference type="PROSITE" id="PS50878">
    <property type="entry name" value="RT_POL"/>
    <property type="match status" value="1"/>
</dbReference>